<evidence type="ECO:0000313" key="6">
    <source>
        <dbReference type="Proteomes" id="UP000618445"/>
    </source>
</evidence>
<evidence type="ECO:0000256" key="2">
    <source>
        <dbReference type="ARBA" id="ARBA00022676"/>
    </source>
</evidence>
<keyword evidence="2" id="KW-0328">Glycosyltransferase</keyword>
<dbReference type="Proteomes" id="UP000618445">
    <property type="component" value="Unassembled WGS sequence"/>
</dbReference>
<dbReference type="InterPro" id="IPR029044">
    <property type="entry name" value="Nucleotide-diphossugar_trans"/>
</dbReference>
<dbReference type="PANTHER" id="PTHR43685:SF5">
    <property type="entry name" value="GLYCOSYLTRANSFERASE EPSE-RELATED"/>
    <property type="match status" value="1"/>
</dbReference>
<feature type="domain" description="Glycosyltransferase 2-like" evidence="4">
    <location>
        <begin position="8"/>
        <end position="168"/>
    </location>
</feature>
<sequence length="307" mass="35372">MESSVKVSVLLPVYNGGATLSQAIASILSQDMSEFELIIIDDCSTDNSTSVIRQYADKDSRIILIFHEVNIGLAKTLNEGLKLAKSDFVARMDQDDESLPQRLRIQLDYMLSHPEFAVVGSYVYHMGAKQEFDRLVELPSNSEQIKQTLLQYNCMYHPSVMMRRNKILELGGYKAEFKNAEDYDLWLRVSKLYPLSNISEPLLRYRFSVSGMTLSRKWEQLFYVYLAQSAHTNENASIDLINSKAQEMLKQIDKVYFLEQVANGTILELLNLKLWKDAIYLVWNFSTDIGFKKSVRLLIRVIKFGLY</sequence>
<dbReference type="InterPro" id="IPR001173">
    <property type="entry name" value="Glyco_trans_2-like"/>
</dbReference>
<evidence type="ECO:0000256" key="1">
    <source>
        <dbReference type="ARBA" id="ARBA00006739"/>
    </source>
</evidence>
<evidence type="ECO:0000259" key="4">
    <source>
        <dbReference type="Pfam" id="PF00535"/>
    </source>
</evidence>
<gene>
    <name evidence="5" type="ORF">H6G05_00905</name>
</gene>
<name>A0ABR8C6W0_9CYAN</name>
<dbReference type="SUPFAM" id="SSF53448">
    <property type="entry name" value="Nucleotide-diphospho-sugar transferases"/>
    <property type="match status" value="1"/>
</dbReference>
<dbReference type="PANTHER" id="PTHR43685">
    <property type="entry name" value="GLYCOSYLTRANSFERASE"/>
    <property type="match status" value="1"/>
</dbReference>
<comment type="caution">
    <text evidence="5">The sequence shown here is derived from an EMBL/GenBank/DDBJ whole genome shotgun (WGS) entry which is preliminary data.</text>
</comment>
<dbReference type="Gene3D" id="3.90.550.10">
    <property type="entry name" value="Spore Coat Polysaccharide Biosynthesis Protein SpsA, Chain A"/>
    <property type="match status" value="1"/>
</dbReference>
<dbReference type="Pfam" id="PF00535">
    <property type="entry name" value="Glycos_transf_2"/>
    <property type="match status" value="1"/>
</dbReference>
<evidence type="ECO:0000313" key="5">
    <source>
        <dbReference type="EMBL" id="MBD2315406.1"/>
    </source>
</evidence>
<dbReference type="RefSeq" id="WP_190575454.1">
    <property type="nucleotide sequence ID" value="NZ_CAWPQU010000001.1"/>
</dbReference>
<proteinExistence type="inferred from homology"/>
<keyword evidence="6" id="KW-1185">Reference proteome</keyword>
<evidence type="ECO:0000256" key="3">
    <source>
        <dbReference type="ARBA" id="ARBA00022679"/>
    </source>
</evidence>
<organism evidence="5 6">
    <name type="scientific">Phormidium tenue FACHB-1050</name>
    <dbReference type="NCBI Taxonomy" id="2692857"/>
    <lineage>
        <taxon>Bacteria</taxon>
        <taxon>Bacillati</taxon>
        <taxon>Cyanobacteriota</taxon>
        <taxon>Cyanophyceae</taxon>
        <taxon>Oscillatoriophycideae</taxon>
        <taxon>Oscillatoriales</taxon>
        <taxon>Oscillatoriaceae</taxon>
        <taxon>Phormidium</taxon>
    </lineage>
</organism>
<protein>
    <submittedName>
        <fullName evidence="5">Glycosyltransferase</fullName>
    </submittedName>
</protein>
<accession>A0ABR8C6W0</accession>
<comment type="similarity">
    <text evidence="1">Belongs to the glycosyltransferase 2 family.</text>
</comment>
<reference evidence="5 6" key="1">
    <citation type="journal article" date="2020" name="ISME J.">
        <title>Comparative genomics reveals insights into cyanobacterial evolution and habitat adaptation.</title>
        <authorList>
            <person name="Chen M.Y."/>
            <person name="Teng W.K."/>
            <person name="Zhao L."/>
            <person name="Hu C.X."/>
            <person name="Zhou Y.K."/>
            <person name="Han B.P."/>
            <person name="Song L.R."/>
            <person name="Shu W.S."/>
        </authorList>
    </citation>
    <scope>NUCLEOTIDE SEQUENCE [LARGE SCALE GENOMIC DNA]</scope>
    <source>
        <strain evidence="5 6">FACHB-1050</strain>
    </source>
</reference>
<dbReference type="EMBL" id="JACJQY010000001">
    <property type="protein sequence ID" value="MBD2315406.1"/>
    <property type="molecule type" value="Genomic_DNA"/>
</dbReference>
<keyword evidence="3" id="KW-0808">Transferase</keyword>
<dbReference type="InterPro" id="IPR050834">
    <property type="entry name" value="Glycosyltransf_2"/>
</dbReference>